<accession>A0ABD0QNW9</accession>
<reference evidence="1 2" key="1">
    <citation type="submission" date="2024-05" db="EMBL/GenBank/DDBJ databases">
        <title>Genome sequencing and assembly of Indian major carp, Cirrhinus mrigala (Hamilton, 1822).</title>
        <authorList>
            <person name="Mohindra V."/>
            <person name="Chowdhury L.M."/>
            <person name="Lal K."/>
            <person name="Jena J.K."/>
        </authorList>
    </citation>
    <scope>NUCLEOTIDE SEQUENCE [LARGE SCALE GENOMIC DNA]</scope>
    <source>
        <strain evidence="1">CM1030</strain>
        <tissue evidence="1">Blood</tissue>
    </source>
</reference>
<feature type="non-terminal residue" evidence="1">
    <location>
        <position position="1"/>
    </location>
</feature>
<dbReference type="EMBL" id="JAMKFB020000007">
    <property type="protein sequence ID" value="KAL0187924.1"/>
    <property type="molecule type" value="Genomic_DNA"/>
</dbReference>
<dbReference type="PANTHER" id="PTHR35617:SF3">
    <property type="entry name" value="CORE-BINDING (CB) DOMAIN-CONTAINING PROTEIN"/>
    <property type="match status" value="1"/>
</dbReference>
<feature type="non-terminal residue" evidence="1">
    <location>
        <position position="86"/>
    </location>
</feature>
<name>A0ABD0QNW9_CIRMR</name>
<gene>
    <name evidence="1" type="ORF">M9458_015023</name>
</gene>
<dbReference type="AlphaFoldDB" id="A0ABD0QNW9"/>
<keyword evidence="2" id="KW-1185">Reference proteome</keyword>
<evidence type="ECO:0000313" key="1">
    <source>
        <dbReference type="EMBL" id="KAL0187924.1"/>
    </source>
</evidence>
<organism evidence="1 2">
    <name type="scientific">Cirrhinus mrigala</name>
    <name type="common">Mrigala</name>
    <dbReference type="NCBI Taxonomy" id="683832"/>
    <lineage>
        <taxon>Eukaryota</taxon>
        <taxon>Metazoa</taxon>
        <taxon>Chordata</taxon>
        <taxon>Craniata</taxon>
        <taxon>Vertebrata</taxon>
        <taxon>Euteleostomi</taxon>
        <taxon>Actinopterygii</taxon>
        <taxon>Neopterygii</taxon>
        <taxon>Teleostei</taxon>
        <taxon>Ostariophysi</taxon>
        <taxon>Cypriniformes</taxon>
        <taxon>Cyprinidae</taxon>
        <taxon>Labeoninae</taxon>
        <taxon>Labeonini</taxon>
        <taxon>Cirrhinus</taxon>
    </lineage>
</organism>
<dbReference type="PANTHER" id="PTHR35617">
    <property type="entry name" value="PHAGE_INTEGRASE DOMAIN-CONTAINING PROTEIN"/>
    <property type="match status" value="1"/>
</dbReference>
<protein>
    <submittedName>
        <fullName evidence="1">Uncharacterized protein</fullName>
    </submittedName>
</protein>
<evidence type="ECO:0000313" key="2">
    <source>
        <dbReference type="Proteomes" id="UP001529510"/>
    </source>
</evidence>
<sequence>PRPVVLQAFCPPPFWDSDQQKLNCMYPVQTLDTYVHRAALGLPASKQTLSRWIVDAISKAYDSSDLPSPLGVKAHSTRGMAASKAF</sequence>
<comment type="caution">
    <text evidence="1">The sequence shown here is derived from an EMBL/GenBank/DDBJ whole genome shotgun (WGS) entry which is preliminary data.</text>
</comment>
<proteinExistence type="predicted"/>
<dbReference type="Proteomes" id="UP001529510">
    <property type="component" value="Unassembled WGS sequence"/>
</dbReference>